<name>A0A2S0VT79_9ALTE</name>
<accession>A0A2S0VT79</accession>
<protein>
    <submittedName>
        <fullName evidence="2">DUF1080 domain-containing protein</fullName>
    </submittedName>
</protein>
<dbReference type="PANTHER" id="PTHR33546">
    <property type="entry name" value="LARGE, MULTIFUNCTIONAL SECRETED PROTEIN-RELATED"/>
    <property type="match status" value="1"/>
</dbReference>
<keyword evidence="3" id="KW-1185">Reference proteome</keyword>
<evidence type="ECO:0000313" key="2">
    <source>
        <dbReference type="EMBL" id="AWB67414.1"/>
    </source>
</evidence>
<dbReference type="KEGG" id="cate:C2869_13625"/>
<dbReference type="Pfam" id="PF06439">
    <property type="entry name" value="3keto-disac_hyd"/>
    <property type="match status" value="1"/>
</dbReference>
<proteinExistence type="predicted"/>
<dbReference type="Gene3D" id="2.60.120.560">
    <property type="entry name" value="Exo-inulinase, domain 1"/>
    <property type="match status" value="1"/>
</dbReference>
<dbReference type="EMBL" id="CP026604">
    <property type="protein sequence ID" value="AWB67414.1"/>
    <property type="molecule type" value="Genomic_DNA"/>
</dbReference>
<dbReference type="RefSeq" id="WP_108603461.1">
    <property type="nucleotide sequence ID" value="NZ_CP026604.1"/>
</dbReference>
<feature type="domain" description="3-keto-alpha-glucoside-1,2-lyase/3-keto-2-hydroxy-glucal hydratase" evidence="1">
    <location>
        <begin position="50"/>
        <end position="242"/>
    </location>
</feature>
<gene>
    <name evidence="2" type="ORF">C2869_13625</name>
</gene>
<evidence type="ECO:0000313" key="3">
    <source>
        <dbReference type="Proteomes" id="UP000244441"/>
    </source>
</evidence>
<evidence type="ECO:0000259" key="1">
    <source>
        <dbReference type="Pfam" id="PF06439"/>
    </source>
</evidence>
<dbReference type="InterPro" id="IPR010496">
    <property type="entry name" value="AL/BT2_dom"/>
</dbReference>
<dbReference type="PANTHER" id="PTHR33546:SF1">
    <property type="entry name" value="LARGE, MULTIFUNCTIONAL SECRETED PROTEIN"/>
    <property type="match status" value="1"/>
</dbReference>
<organism evidence="2 3">
    <name type="scientific">Saccharobesus litoralis</name>
    <dbReference type="NCBI Taxonomy" id="2172099"/>
    <lineage>
        <taxon>Bacteria</taxon>
        <taxon>Pseudomonadati</taxon>
        <taxon>Pseudomonadota</taxon>
        <taxon>Gammaproteobacteria</taxon>
        <taxon>Alteromonadales</taxon>
        <taxon>Alteromonadaceae</taxon>
        <taxon>Saccharobesus</taxon>
    </lineage>
</organism>
<sequence>MNNKLFYSALLTTFVAFNAAAKDKKIDPKWTEQWDPEPRVVEPGPVPSDAIVLFDGTNMDAWQHGNGDPVKWTIEDGAVTVLPKSKGIKTKQKFCDMQLHIEWRSPEKVKNKSGQGLGNSGIFLQSRYEVQILNSYQNRTYANGQAGAIYKQTPPLVNAMKPTGEWQTYDILYQAPRFDDDGDLIKKAHVTVLHNGIVIQNHTEIQGPTLYRGIPQYKAHGCESFYLQDHSDKVSFRNIWVREL</sequence>
<dbReference type="Proteomes" id="UP000244441">
    <property type="component" value="Chromosome"/>
</dbReference>
<reference evidence="2 3" key="1">
    <citation type="submission" date="2018-01" db="EMBL/GenBank/DDBJ databases">
        <title>Genome sequence of a Cantenovulum-like bacteria.</title>
        <authorList>
            <person name="Tan W.R."/>
            <person name="Lau N.-S."/>
            <person name="Go F."/>
            <person name="Amirul A.-A.A."/>
        </authorList>
    </citation>
    <scope>NUCLEOTIDE SEQUENCE [LARGE SCALE GENOMIC DNA]</scope>
    <source>
        <strain evidence="2 3">CCB-QB4</strain>
    </source>
</reference>
<dbReference type="OrthoDB" id="176168at2"/>
<dbReference type="AlphaFoldDB" id="A0A2S0VT79"/>
<dbReference type="GO" id="GO:0016787">
    <property type="term" value="F:hydrolase activity"/>
    <property type="evidence" value="ECO:0007669"/>
    <property type="project" value="InterPro"/>
</dbReference>